<organism evidence="1 2">
    <name type="scientific">Sulfitobacter albidus</name>
    <dbReference type="NCBI Taxonomy" id="2829501"/>
    <lineage>
        <taxon>Bacteria</taxon>
        <taxon>Pseudomonadati</taxon>
        <taxon>Pseudomonadota</taxon>
        <taxon>Alphaproteobacteria</taxon>
        <taxon>Rhodobacterales</taxon>
        <taxon>Roseobacteraceae</taxon>
        <taxon>Sulfitobacter</taxon>
    </lineage>
</organism>
<dbReference type="RefSeq" id="WP_212704488.1">
    <property type="nucleotide sequence ID" value="NZ_CP073581.1"/>
</dbReference>
<name>A0A975JDY4_9RHOB</name>
<gene>
    <name evidence="1" type="ORF">KDD17_15535</name>
</gene>
<evidence type="ECO:0000313" key="2">
    <source>
        <dbReference type="Proteomes" id="UP000683291"/>
    </source>
</evidence>
<reference evidence="1" key="1">
    <citation type="submission" date="2021-04" db="EMBL/GenBank/DDBJ databases">
        <title>Complete genome sequence for Sulfitobacter sp. strain JK7-1.</title>
        <authorList>
            <person name="Park S.-J."/>
        </authorList>
    </citation>
    <scope>NUCLEOTIDE SEQUENCE</scope>
    <source>
        <strain evidence="1">JK7-1</strain>
    </source>
</reference>
<keyword evidence="2" id="KW-1185">Reference proteome</keyword>
<dbReference type="EMBL" id="CP073581">
    <property type="protein sequence ID" value="QUJ76290.1"/>
    <property type="molecule type" value="Genomic_DNA"/>
</dbReference>
<dbReference type="Proteomes" id="UP000683291">
    <property type="component" value="Chromosome 1"/>
</dbReference>
<protein>
    <submittedName>
        <fullName evidence="1">FlgB family protein</fullName>
    </submittedName>
</protein>
<evidence type="ECO:0000313" key="1">
    <source>
        <dbReference type="EMBL" id="QUJ76290.1"/>
    </source>
</evidence>
<proteinExistence type="predicted"/>
<dbReference type="NCBIfam" id="NF009270">
    <property type="entry name" value="PRK12627.1"/>
    <property type="match status" value="1"/>
</dbReference>
<sequence>MFDNLNVFRMASSMAQHAGQQQALISQNVAHADTPGYRGSRLPDFASLYTGDDSAGAQRATRARHLHGNQGDLSLAAVEMRASNSPNGNTISLETELLEAAQAKSHHDRALAIYKSGLDTLRATMRK</sequence>
<dbReference type="AlphaFoldDB" id="A0A975JDY4"/>
<dbReference type="KEGG" id="sual:KDD17_15535"/>
<accession>A0A975JDY4</accession>